<proteinExistence type="predicted"/>
<sequence>MYRLIPQFRENCIIKGKRERLLKFKVGDTIFLISDLPTKKYSVISKIETIEYTE</sequence>
<name>A0A0F9ANF2_9ZZZZ</name>
<protein>
    <submittedName>
        <fullName evidence="1">Uncharacterized protein</fullName>
    </submittedName>
</protein>
<organism evidence="1">
    <name type="scientific">marine sediment metagenome</name>
    <dbReference type="NCBI Taxonomy" id="412755"/>
    <lineage>
        <taxon>unclassified sequences</taxon>
        <taxon>metagenomes</taxon>
        <taxon>ecological metagenomes</taxon>
    </lineage>
</organism>
<evidence type="ECO:0000313" key="1">
    <source>
        <dbReference type="EMBL" id="KKL11134.1"/>
    </source>
</evidence>
<reference evidence="1" key="1">
    <citation type="journal article" date="2015" name="Nature">
        <title>Complex archaea that bridge the gap between prokaryotes and eukaryotes.</title>
        <authorList>
            <person name="Spang A."/>
            <person name="Saw J.H."/>
            <person name="Jorgensen S.L."/>
            <person name="Zaremba-Niedzwiedzka K."/>
            <person name="Martijn J."/>
            <person name="Lind A.E."/>
            <person name="van Eijk R."/>
            <person name="Schleper C."/>
            <person name="Guy L."/>
            <person name="Ettema T.J."/>
        </authorList>
    </citation>
    <scope>NUCLEOTIDE SEQUENCE</scope>
</reference>
<gene>
    <name evidence="1" type="ORF">LCGC14_2548880</name>
</gene>
<dbReference type="AlphaFoldDB" id="A0A0F9ANF2"/>
<dbReference type="EMBL" id="LAZR01041777">
    <property type="protein sequence ID" value="KKL11134.1"/>
    <property type="molecule type" value="Genomic_DNA"/>
</dbReference>
<feature type="non-terminal residue" evidence="1">
    <location>
        <position position="54"/>
    </location>
</feature>
<comment type="caution">
    <text evidence="1">The sequence shown here is derived from an EMBL/GenBank/DDBJ whole genome shotgun (WGS) entry which is preliminary data.</text>
</comment>
<accession>A0A0F9ANF2</accession>